<evidence type="ECO:0000256" key="4">
    <source>
        <dbReference type="ARBA" id="ARBA00023006"/>
    </source>
</evidence>
<accession>F4S352</accession>
<evidence type="ECO:0000256" key="2">
    <source>
        <dbReference type="ARBA" id="ARBA00022448"/>
    </source>
</evidence>
<dbReference type="PANTHER" id="PTHR13222:SF1">
    <property type="entry name" value="RB1-INDUCIBLE COILED-COIL PROTEIN 1"/>
    <property type="match status" value="1"/>
</dbReference>
<dbReference type="GO" id="GO:0000422">
    <property type="term" value="P:autophagy of mitochondrion"/>
    <property type="evidence" value="ECO:0007669"/>
    <property type="project" value="TreeGrafter"/>
</dbReference>
<dbReference type="STRING" id="747676.F4S352"/>
<dbReference type="HOGENOM" id="CLU_247388_0_0_1"/>
<dbReference type="InterPro" id="IPR040040">
    <property type="entry name" value="ATG11"/>
</dbReference>
<keyword evidence="6" id="KW-0926">Vacuole</keyword>
<dbReference type="GO" id="GO:0015031">
    <property type="term" value="P:protein transport"/>
    <property type="evidence" value="ECO:0007669"/>
    <property type="project" value="UniProtKB-KW"/>
</dbReference>
<feature type="compositionally biased region" description="Low complexity" evidence="8">
    <location>
        <begin position="1442"/>
        <end position="1456"/>
    </location>
</feature>
<dbReference type="GO" id="GO:0019901">
    <property type="term" value="F:protein kinase binding"/>
    <property type="evidence" value="ECO:0007669"/>
    <property type="project" value="TreeGrafter"/>
</dbReference>
<evidence type="ECO:0000259" key="9">
    <source>
        <dbReference type="Pfam" id="PF04108"/>
    </source>
</evidence>
<sequence length="1528" mass="168617">MRVIRAHDGVTFEFTKQHLQNVDRLSALLDILGPAMDLDADDLILMNSLGSQLTDTLLRPILDTHRSPTSSPINPMPSSSTALIPHPRTLQDPTHLLYAFDRNYLSADPNKVLEELLFHVEEALEPPIRQFNSNLDTEIGNYTTLAKAHHTSGSAHFRTTLLLLSHIRAQKSAVEAALNNLDKCRESPKGAWEAFETFAQPLVEGYGKLLEAYAPALALSRLVKIHPQLLSNSTLSRTTSSGSAVGSSGTPVTAKLKCMGDYVMEDRITQIRDRCLKVYDDLCKRFERIRDSSREVDEGAMAIRNGLCEPDCDLTELDVLERDAEEGFQRIEEVVHQILQVTEAEAEVLAESFTELVILDDDTRERVAFLAERKNFWLHHLVHSLNRISVLQGIMSCIGSDVQALDNELSTRTDAFKHLARLKDFVTSYASTVVEVVRRREFSRHLVDYASALSNALSKLTADERKRRVTYRADYGGKMPFTVEGLDDINVPTIEFEFRNVNSAAINGARPKDSSRSVQNVGDLPPLTRADVDGFLYGHVDLISSLRSIEESPEKEQDNDLQLARAPARDVRLLVEKQFSRLESMENAFAQAVERIVVTESQLSTSSCPVDNELTKRLESEVTELKAINEDLRQQAEQEKVSSENSTRKFQSDLKLHSQKIEDLKLQLLQSKEEHREECERLAHDTLTSTQERESLLADVQRLRPAVERLEEELKTRSKSLQDAERQLISARATADDATKELHDLEARHRDQLSDHSHVLNQLQGSQDRVAELESQLSQALDSNRDLTERVDSSVRSMDDRLSEAERIRLEMQNEIDQLKSDLMEQQKSNHDANDTIQQQKLRIEEMDRESQLRAEDHAKVQRQLTEDTREATMRLETHCRAAVSILQSYHLVNSKIVDRIESMPRPGSTHKAVLATSTALGESAVPAQDSSNSVVVAKPATDDSSIPDPSSPEFGTFIDKLAQRDPEAIVELVQNKLDYLSLTVRKWMKESKGYRERAKSSQELANVRITFRDFAKGDLALFLPTRNPTAQVWAAFNVSFPHYFLQANDAVAPIIKSREWLVARIISLTEKMVDPKDPDTNPYALSAGTRYFLLEVEPWSVEKNPRKITQSSLGLGQPSSVTKHSPSRSATLPSQMALQISTSGGKRHSTGGPTFNRESRQSPPSTTPALVNTSPEEKTSISAPSHSNPHRVEIPLDLTQSEFTVIDTPPSPPANEIPGDSPFVSSVRTTASSPPSRRTGPSALSLSLAKSYSKSPLSHASVPLQTSLIPVSEAIPEDQTLDDLQTPSAFKPSESARPAFLTNLSVASSQSRRTNLSSTMPVPLKPRLRPVPKAHTASRSNSRASSIASSSHISPAIKKLLQPASPSSKGFTTVSTTLVSSEKNVGSSPKDNDIRPSVVLSSDKPSPLAIGPTNVVGAKDLANRRVSVSGSNQGGIPFNVNRNSSSSLSNSSMGGSGQFIQQGGQIAGSPTTSIGVANNGGNTGGLSGSFFGTWRKRKESEVMPGSFGASELLKRFSSQNPPSSPKS</sequence>
<comment type="function">
    <text evidence="6">Involved in cytoplasm to vacuole transport (Cvt), pexophagy, mitophagy and nucleophagy. Recruits mitochondria for their selective degradation via autophagy (mitophagy) during starvation. Works as scaffold proteins that recruit ATG proteins to the pre-autophagosome (PAS), the site of vesicle/autophagosome formation. Required for the Cvt vesicles completion.</text>
</comment>
<dbReference type="KEGG" id="mlr:MELLADRAFT_111419"/>
<evidence type="ECO:0000313" key="12">
    <source>
        <dbReference type="Proteomes" id="UP000001072"/>
    </source>
</evidence>
<dbReference type="Pfam" id="PF10377">
    <property type="entry name" value="ATG11"/>
    <property type="match status" value="1"/>
</dbReference>
<dbReference type="GO" id="GO:0061709">
    <property type="term" value="P:reticulophagy"/>
    <property type="evidence" value="ECO:0007669"/>
    <property type="project" value="TreeGrafter"/>
</dbReference>
<proteinExistence type="inferred from homology"/>
<feature type="domain" description="Autophagy-related protein 11 C-terminal" evidence="10">
    <location>
        <begin position="974"/>
        <end position="1098"/>
    </location>
</feature>
<feature type="compositionally biased region" description="Polar residues" evidence="8">
    <location>
        <begin position="1224"/>
        <end position="1237"/>
    </location>
</feature>
<dbReference type="InterPro" id="IPR045326">
    <property type="entry name" value="ATG17-like_dom"/>
</dbReference>
<name>F4S352_MELLP</name>
<keyword evidence="4 6" id="KW-0072">Autophagy</keyword>
<organism evidence="12">
    <name type="scientific">Melampsora larici-populina (strain 98AG31 / pathotype 3-4-7)</name>
    <name type="common">Poplar leaf rust fungus</name>
    <dbReference type="NCBI Taxonomy" id="747676"/>
    <lineage>
        <taxon>Eukaryota</taxon>
        <taxon>Fungi</taxon>
        <taxon>Dikarya</taxon>
        <taxon>Basidiomycota</taxon>
        <taxon>Pucciniomycotina</taxon>
        <taxon>Pucciniomycetes</taxon>
        <taxon>Pucciniales</taxon>
        <taxon>Melampsoraceae</taxon>
        <taxon>Melampsora</taxon>
    </lineage>
</organism>
<dbReference type="GO" id="GO:0005774">
    <property type="term" value="C:vacuolar membrane"/>
    <property type="evidence" value="ECO:0007669"/>
    <property type="project" value="UniProtKB-SubCell"/>
</dbReference>
<dbReference type="OrthoDB" id="447953at2759"/>
<dbReference type="VEuPathDB" id="FungiDB:MELLADRAFT_111419"/>
<keyword evidence="6" id="KW-0472">Membrane</keyword>
<feature type="region of interest" description="Disordered" evidence="8">
    <location>
        <begin position="1306"/>
        <end position="1353"/>
    </location>
</feature>
<protein>
    <recommendedName>
        <fullName evidence="6">Autophagy-related protein 11</fullName>
    </recommendedName>
</protein>
<feature type="compositionally biased region" description="Polar residues" evidence="8">
    <location>
        <begin position="1306"/>
        <end position="1321"/>
    </location>
</feature>
<dbReference type="InParanoid" id="F4S352"/>
<dbReference type="GO" id="GO:1990316">
    <property type="term" value="C:Atg1/ULK1 kinase complex"/>
    <property type="evidence" value="ECO:0007669"/>
    <property type="project" value="TreeGrafter"/>
</dbReference>
<feature type="region of interest" description="Disordered" evidence="8">
    <location>
        <begin position="1381"/>
        <end position="1407"/>
    </location>
</feature>
<evidence type="ECO:0000256" key="3">
    <source>
        <dbReference type="ARBA" id="ARBA00022927"/>
    </source>
</evidence>
<keyword evidence="3 6" id="KW-0653">Protein transport</keyword>
<dbReference type="InterPro" id="IPR019460">
    <property type="entry name" value="Atg11_C"/>
</dbReference>
<dbReference type="GO" id="GO:0034727">
    <property type="term" value="P:piecemeal microautophagy of the nucleus"/>
    <property type="evidence" value="ECO:0007669"/>
    <property type="project" value="TreeGrafter"/>
</dbReference>
<dbReference type="RefSeq" id="XP_007415817.1">
    <property type="nucleotide sequence ID" value="XM_007415755.1"/>
</dbReference>
<evidence type="ECO:0000256" key="1">
    <source>
        <dbReference type="ARBA" id="ARBA00009729"/>
    </source>
</evidence>
<evidence type="ECO:0000313" key="11">
    <source>
        <dbReference type="EMBL" id="EGG00969.1"/>
    </source>
</evidence>
<feature type="region of interest" description="Disordered" evidence="8">
    <location>
        <begin position="1205"/>
        <end position="1244"/>
    </location>
</feature>
<evidence type="ECO:0000256" key="6">
    <source>
        <dbReference type="RuleBase" id="RU367075"/>
    </source>
</evidence>
<dbReference type="PANTHER" id="PTHR13222">
    <property type="entry name" value="RB1-INDUCIBLE COILED-COIL"/>
    <property type="match status" value="1"/>
</dbReference>
<dbReference type="GO" id="GO:0034517">
    <property type="term" value="P:ribophagy"/>
    <property type="evidence" value="ECO:0007669"/>
    <property type="project" value="TreeGrafter"/>
</dbReference>
<feature type="domain" description="Autophagy protein ATG17-like" evidence="9">
    <location>
        <begin position="146"/>
        <end position="476"/>
    </location>
</feature>
<evidence type="ECO:0000256" key="8">
    <source>
        <dbReference type="SAM" id="MobiDB-lite"/>
    </source>
</evidence>
<dbReference type="GeneID" id="18924372"/>
<gene>
    <name evidence="11" type="ORF">MELLADRAFT_111419</name>
</gene>
<dbReference type="GO" id="GO:1903599">
    <property type="term" value="P:positive regulation of autophagy of mitochondrion"/>
    <property type="evidence" value="ECO:0007669"/>
    <property type="project" value="UniProtKB-UniRule"/>
</dbReference>
<keyword evidence="12" id="KW-1185">Reference proteome</keyword>
<feature type="compositionally biased region" description="Polar residues" evidence="8">
    <location>
        <begin position="1111"/>
        <end position="1145"/>
    </location>
</feature>
<comment type="subunit">
    <text evidence="6">Homodimer.</text>
</comment>
<feature type="compositionally biased region" description="Polar residues" evidence="8">
    <location>
        <begin position="1162"/>
        <end position="1188"/>
    </location>
</feature>
<feature type="region of interest" description="Disordered" evidence="8">
    <location>
        <begin position="1501"/>
        <end position="1528"/>
    </location>
</feature>
<feature type="region of interest" description="Disordered" evidence="8">
    <location>
        <begin position="1434"/>
        <end position="1456"/>
    </location>
</feature>
<keyword evidence="2 6" id="KW-0813">Transport</keyword>
<evidence type="ECO:0000259" key="10">
    <source>
        <dbReference type="Pfam" id="PF10377"/>
    </source>
</evidence>
<dbReference type="eggNOG" id="ENOG502QVZE">
    <property type="taxonomic scope" value="Eukaryota"/>
</dbReference>
<feature type="compositionally biased region" description="Polar residues" evidence="8">
    <location>
        <begin position="1381"/>
        <end position="1390"/>
    </location>
</feature>
<reference evidence="12" key="1">
    <citation type="journal article" date="2011" name="Proc. Natl. Acad. Sci. U.S.A.">
        <title>Obligate biotrophy features unraveled by the genomic analysis of rust fungi.</title>
        <authorList>
            <person name="Duplessis S."/>
            <person name="Cuomo C.A."/>
            <person name="Lin Y.-C."/>
            <person name="Aerts A."/>
            <person name="Tisserant E."/>
            <person name="Veneault-Fourrey C."/>
            <person name="Joly D.L."/>
            <person name="Hacquard S."/>
            <person name="Amselem J."/>
            <person name="Cantarel B.L."/>
            <person name="Chiu R."/>
            <person name="Coutinho P.M."/>
            <person name="Feau N."/>
            <person name="Field M."/>
            <person name="Frey P."/>
            <person name="Gelhaye E."/>
            <person name="Goldberg J."/>
            <person name="Grabherr M.G."/>
            <person name="Kodira C.D."/>
            <person name="Kohler A."/>
            <person name="Kuees U."/>
            <person name="Lindquist E.A."/>
            <person name="Lucas S.M."/>
            <person name="Mago R."/>
            <person name="Mauceli E."/>
            <person name="Morin E."/>
            <person name="Murat C."/>
            <person name="Pangilinan J.L."/>
            <person name="Park R."/>
            <person name="Pearson M."/>
            <person name="Quesneville H."/>
            <person name="Rouhier N."/>
            <person name="Sakthikumar S."/>
            <person name="Salamov A.A."/>
            <person name="Schmutz J."/>
            <person name="Selles B."/>
            <person name="Shapiro H."/>
            <person name="Tanguay P."/>
            <person name="Tuskan G.A."/>
            <person name="Henrissat B."/>
            <person name="Van de Peer Y."/>
            <person name="Rouze P."/>
            <person name="Ellis J.G."/>
            <person name="Dodds P.N."/>
            <person name="Schein J.E."/>
            <person name="Zhong S."/>
            <person name="Hamelin R.C."/>
            <person name="Grigoriev I.V."/>
            <person name="Szabo L.J."/>
            <person name="Martin F."/>
        </authorList>
    </citation>
    <scope>NUCLEOTIDE SEQUENCE [LARGE SCALE GENOMIC DNA]</scope>
    <source>
        <strain evidence="12">98AG31 / pathotype 3-4-7</strain>
    </source>
</reference>
<comment type="subcellular location">
    <subcellularLocation>
        <location evidence="6">Preautophagosomal structure membrane</location>
        <topology evidence="6">Peripheral membrane protein</topology>
    </subcellularLocation>
    <subcellularLocation>
        <location evidence="6">Vacuole membrane</location>
        <topology evidence="6">Peripheral membrane protein</topology>
    </subcellularLocation>
    <text evidence="6">During pexophagy, accumulates in the vacuolar membrane region, where the peroxisomes contact the vacuole.</text>
</comment>
<evidence type="ECO:0000256" key="5">
    <source>
        <dbReference type="ARBA" id="ARBA00023054"/>
    </source>
</evidence>
<feature type="coiled-coil region" evidence="7">
    <location>
        <begin position="615"/>
        <end position="850"/>
    </location>
</feature>
<dbReference type="Pfam" id="PF04108">
    <property type="entry name" value="ATG17_like"/>
    <property type="match status" value="1"/>
</dbReference>
<dbReference type="GO" id="GO:0060090">
    <property type="term" value="F:molecular adaptor activity"/>
    <property type="evidence" value="ECO:0007669"/>
    <property type="project" value="TreeGrafter"/>
</dbReference>
<keyword evidence="5 7" id="KW-0175">Coiled coil</keyword>
<feature type="compositionally biased region" description="Low complexity" evidence="8">
    <location>
        <begin position="1334"/>
        <end position="1353"/>
    </location>
</feature>
<evidence type="ECO:0000256" key="7">
    <source>
        <dbReference type="SAM" id="Coils"/>
    </source>
</evidence>
<dbReference type="EMBL" id="GL883142">
    <property type="protein sequence ID" value="EGG00969.1"/>
    <property type="molecule type" value="Genomic_DNA"/>
</dbReference>
<dbReference type="GO" id="GO:0000045">
    <property type="term" value="P:autophagosome assembly"/>
    <property type="evidence" value="ECO:0007669"/>
    <property type="project" value="UniProtKB-UniRule"/>
</dbReference>
<dbReference type="GO" id="GO:0034045">
    <property type="term" value="C:phagophore assembly site membrane"/>
    <property type="evidence" value="ECO:0007669"/>
    <property type="project" value="UniProtKB-SubCell"/>
</dbReference>
<comment type="similarity">
    <text evidence="1 6">Belongs to the ATG11 family.</text>
</comment>
<feature type="region of interest" description="Disordered" evidence="8">
    <location>
        <begin position="1111"/>
        <end position="1192"/>
    </location>
</feature>
<dbReference type="Proteomes" id="UP000001072">
    <property type="component" value="Unassembled WGS sequence"/>
</dbReference>